<dbReference type="EMBL" id="JAQQWE010000006">
    <property type="protein sequence ID" value="KAK7949089.1"/>
    <property type="molecule type" value="Genomic_DNA"/>
</dbReference>
<proteinExistence type="predicted"/>
<dbReference type="RefSeq" id="XP_066698595.1">
    <property type="nucleotide sequence ID" value="XM_066846197.1"/>
</dbReference>
<reference evidence="1 2" key="1">
    <citation type="submission" date="2023-01" db="EMBL/GenBank/DDBJ databases">
        <title>Analysis of 21 Apiospora genomes using comparative genomics revels a genus with tremendous synthesis potential of carbohydrate active enzymes and secondary metabolites.</title>
        <authorList>
            <person name="Sorensen T."/>
        </authorList>
    </citation>
    <scope>NUCLEOTIDE SEQUENCE [LARGE SCALE GENOMIC DNA]</scope>
    <source>
        <strain evidence="1 2">CBS 24483</strain>
    </source>
</reference>
<name>A0ABR1Q987_9PEZI</name>
<dbReference type="GeneID" id="92079259"/>
<organism evidence="1 2">
    <name type="scientific">Apiospora aurea</name>
    <dbReference type="NCBI Taxonomy" id="335848"/>
    <lineage>
        <taxon>Eukaryota</taxon>
        <taxon>Fungi</taxon>
        <taxon>Dikarya</taxon>
        <taxon>Ascomycota</taxon>
        <taxon>Pezizomycotina</taxon>
        <taxon>Sordariomycetes</taxon>
        <taxon>Xylariomycetidae</taxon>
        <taxon>Amphisphaeriales</taxon>
        <taxon>Apiosporaceae</taxon>
        <taxon>Apiospora</taxon>
    </lineage>
</organism>
<gene>
    <name evidence="1" type="ORF">PG986_009975</name>
</gene>
<sequence>MVPMSSIAQQGAGFKDAATAHRTLDLIAHRSLLYQHQLVRTYIARAQTHSHAATSPGMAAAAAVFEAWQTSTLPFLRSQLRCRLGIGNGGGGGGSSGGEIEAEMNHAASVWGAANTDPPFWAVGGERGAGAFMRDYLASSPRAKLGNMVLGPTAGTAREEDWETVRYGALDGMIPGDRETVEGWRKEELWEADGCTPTRAHLRMLVWAWSPVPTRTLVDRIRKFVEALAART</sequence>
<keyword evidence="2" id="KW-1185">Reference proteome</keyword>
<evidence type="ECO:0000313" key="2">
    <source>
        <dbReference type="Proteomes" id="UP001391051"/>
    </source>
</evidence>
<dbReference type="Proteomes" id="UP001391051">
    <property type="component" value="Unassembled WGS sequence"/>
</dbReference>
<protein>
    <submittedName>
        <fullName evidence="1">Uncharacterized protein</fullName>
    </submittedName>
</protein>
<accession>A0ABR1Q987</accession>
<comment type="caution">
    <text evidence="1">The sequence shown here is derived from an EMBL/GenBank/DDBJ whole genome shotgun (WGS) entry which is preliminary data.</text>
</comment>
<evidence type="ECO:0000313" key="1">
    <source>
        <dbReference type="EMBL" id="KAK7949089.1"/>
    </source>
</evidence>